<sequence>RQKCSYRNFILLCCGRFWISCWDYATFFECIDICRDDYFCSCQRLFHTPSLFHFLQYEVSCHNCYLYLTFRRRCWESNTKRIAFFSTCCNEEFRRCVGSHERFGGTFHNSHCILQSSITCGSPSEKYKKLAHRPKPKKGWPSPPNAGKAGVSKKNPQRLNGTPLGPKRIYSGQAKLYRVGWATDPLFVVGVQAPIPKFVYSRYADFSDGDPPFRVWAYGKPFRESNTPHQFGYKLERGCGVSNKTVQWSPMLHHDFLTEPNLLISFTGAPRVESTRMQFKKDHTPFWCSQINISIPATGVGRMELRQCLMRVQTRSIPTLETQHPLVALCEHSPISRRHSPYSCQVYRSGTYCSKIVFLCSGGQQEII</sequence>
<evidence type="ECO:0000256" key="1">
    <source>
        <dbReference type="SAM" id="MobiDB-lite"/>
    </source>
</evidence>
<reference evidence="2" key="1">
    <citation type="submission" date="2012-05" db="EMBL/GenBank/DDBJ databases">
        <title>Phylogenetic Relationships of a Group in the Sematophyllaceae Family (MUSCI).</title>
        <authorList>
            <person name="Coelho G.S.F."/>
        </authorList>
    </citation>
    <scope>NUCLEOTIDE SEQUENCE</scope>
</reference>
<evidence type="ECO:0000313" key="2">
    <source>
        <dbReference type="EMBL" id="AFO62699.1"/>
    </source>
</evidence>
<dbReference type="AlphaFoldDB" id="I7BV33"/>
<accession>I7BV33</accession>
<geneLocation type="mitochondrion" evidence="2"/>
<proteinExistence type="predicted"/>
<feature type="region of interest" description="Disordered" evidence="1">
    <location>
        <begin position="132"/>
        <end position="165"/>
    </location>
</feature>
<feature type="non-terminal residue" evidence="2">
    <location>
        <position position="1"/>
    </location>
</feature>
<gene>
    <name evidence="2" type="primary">nad5</name>
</gene>
<name>I7BV33_9BRYO</name>
<dbReference type="EMBL" id="JX041895">
    <property type="protein sequence ID" value="AFO62699.1"/>
    <property type="molecule type" value="Genomic_DNA"/>
</dbReference>
<organism evidence="2">
    <name type="scientific">Sematophyllum subpinnatum</name>
    <dbReference type="NCBI Taxonomy" id="663595"/>
    <lineage>
        <taxon>Eukaryota</taxon>
        <taxon>Viridiplantae</taxon>
        <taxon>Streptophyta</taxon>
        <taxon>Embryophyta</taxon>
        <taxon>Bryophyta</taxon>
        <taxon>Bryophytina</taxon>
        <taxon>Bryopsida</taxon>
        <taxon>Bryidae</taxon>
        <taxon>Hypnanae</taxon>
        <taxon>Hypnales</taxon>
        <taxon>Sematophyllaceae</taxon>
        <taxon>Sematophyllum</taxon>
    </lineage>
</organism>
<protein>
    <submittedName>
        <fullName evidence="2">NADH dehydrogenase subunit 5</fullName>
    </submittedName>
</protein>
<keyword evidence="2" id="KW-0496">Mitochondrion</keyword>
<feature type="non-terminal residue" evidence="2">
    <location>
        <position position="368"/>
    </location>
</feature>